<keyword evidence="2" id="KW-1185">Reference proteome</keyword>
<gene>
    <name evidence="1" type="ORF">GEU84_017880</name>
</gene>
<name>A0A8X8KPN4_9RHOB</name>
<comment type="caution">
    <text evidence="1">The sequence shown here is derived from an EMBL/GenBank/DDBJ whole genome shotgun (WGS) entry which is preliminary data.</text>
</comment>
<dbReference type="Proteomes" id="UP000484076">
    <property type="component" value="Unassembled WGS sequence"/>
</dbReference>
<evidence type="ECO:0000313" key="1">
    <source>
        <dbReference type="EMBL" id="NUB46265.1"/>
    </source>
</evidence>
<dbReference type="RefSeq" id="WP_174539972.1">
    <property type="nucleotide sequence ID" value="NZ_WHUT02000013.1"/>
</dbReference>
<accession>A0A8X8KPN4</accession>
<dbReference type="AlphaFoldDB" id="A0A8X8KPN4"/>
<protein>
    <submittedName>
        <fullName evidence="1">Uncharacterized protein</fullName>
    </submittedName>
</protein>
<reference evidence="1" key="1">
    <citation type="submission" date="2020-05" db="EMBL/GenBank/DDBJ databases">
        <title>Fertoebacter nigrum gen. nov., sp. nov., a new member of the family Rhodobacteraceae.</title>
        <authorList>
            <person name="Szuroczki S."/>
            <person name="Abbaszade G."/>
            <person name="Buni D."/>
            <person name="Schumann P."/>
            <person name="Toth E."/>
        </authorList>
    </citation>
    <scope>NUCLEOTIDE SEQUENCE</scope>
    <source>
        <strain evidence="1">RG-N-1a</strain>
    </source>
</reference>
<proteinExistence type="predicted"/>
<sequence>MTHALPLPRTEPQSDTGLTELLRQAMAGFLPSAGLNALLDRMERRA</sequence>
<dbReference type="EMBL" id="WHUT02000013">
    <property type="protein sequence ID" value="NUB46265.1"/>
    <property type="molecule type" value="Genomic_DNA"/>
</dbReference>
<evidence type="ECO:0000313" key="2">
    <source>
        <dbReference type="Proteomes" id="UP000484076"/>
    </source>
</evidence>
<organism evidence="1 2">
    <name type="scientific">Fertoeibacter niger</name>
    <dbReference type="NCBI Taxonomy" id="2656921"/>
    <lineage>
        <taxon>Bacteria</taxon>
        <taxon>Pseudomonadati</taxon>
        <taxon>Pseudomonadota</taxon>
        <taxon>Alphaproteobacteria</taxon>
        <taxon>Rhodobacterales</taxon>
        <taxon>Paracoccaceae</taxon>
        <taxon>Fertoeibacter</taxon>
    </lineage>
</organism>